<dbReference type="EMBL" id="CP162607">
    <property type="protein sequence ID" value="XDK35507.1"/>
    <property type="molecule type" value="Genomic_DNA"/>
</dbReference>
<protein>
    <submittedName>
        <fullName evidence="1">Uncharacterized protein</fullName>
    </submittedName>
</protein>
<sequence length="760" mass="85767">MTLTIIKDIIARADHPFENLEERPLSLFARDHIPQGQRITSTLRYLECYLQITDQTLTYQDVASTASDEILATFCGALSSPKFATLTKGTISTIIRKLTAVVNCVRSQHDAPPFSTFGSDTTANPLFIKYRSAFESLHLNEEKVWYWSGWACLNGAGKTVNLPLVNVYYSYGRKFTQLLYNICETYLAGRRLPNIQFVSLFSSYLSIYPNEFDEADFSNKDGSTLFFSALWRHLYLSSVEKNLHHETAIASWRYQIIPFIKTQLIPNGLFAKPDCLADPAPTDSRGQNKNLKERSGGIVKANLLTEIPLHISDDEAFRHLKRRIIFCHSAAIEWCNRVVQRVQTANKRLALLARDGKPILTGSRLHDEPNAWLASNDNPDQLKNLAATLEIYGYDELRRVLKNCNVSHGPIAESLGLPTTDALIPICIKLISLDPKITPSFLTSVAIFDKNGKCRGIDSGDTIEYLHGHKDRRGPSKSEIRIPLNEESKKIVQLLVDITSPLRASLKKTNDPRWRKLLLTSRQFVGPPCEFGCKAKTDDGRVKNLVNELTTTHDLSHWKPEELEHFAKAILCPSKMRTTSGVVHFLETGSLHSMAKVLGHANYDPKLLATYLPTSILHYFRDRWVRVFQTGVIVQAMKSSKLLLEATNFTNDHELASFLENHTLPDINEETLPILPDPTRPGNTKVLISISLPVARILLTLKERREEVELSENLMHWAEFCEHLLDHLHSDKDNSFEALEVFKLAKELGPMSDIGISSNG</sequence>
<dbReference type="AlphaFoldDB" id="A0AB39HU38"/>
<name>A0AB39HU38_9PSED</name>
<proteinExistence type="predicted"/>
<dbReference type="RefSeq" id="WP_191832351.1">
    <property type="nucleotide sequence ID" value="NZ_CP162607.1"/>
</dbReference>
<evidence type="ECO:0000313" key="1">
    <source>
        <dbReference type="EMBL" id="XDK35507.1"/>
    </source>
</evidence>
<gene>
    <name evidence="1" type="ORF">AB4Y39_17555</name>
</gene>
<accession>A0AB39HU38</accession>
<reference evidence="1" key="1">
    <citation type="submission" date="2024-07" db="EMBL/GenBank/DDBJ databases">
        <title>Identification and characteristics of a novel species of coltsfoot's symbiotic bacteria.</title>
        <authorList>
            <person name="Juszczyk A."/>
            <person name="Jasielczuk I."/>
            <person name="Gurgul A."/>
            <person name="Rogala M."/>
            <person name="Kowalczyk A."/>
            <person name="Szmatola T."/>
            <person name="Kosecka-Strojek M."/>
            <person name="Arent Z."/>
            <person name="Latowski D."/>
        </authorList>
    </citation>
    <scope>NUCLEOTIDE SEQUENCE</scope>
    <source>
        <strain evidence="1">Hg7Tf</strain>
    </source>
</reference>
<organism evidence="1">
    <name type="scientific">Pseudomonas sp. Hg7Tf</name>
    <dbReference type="NCBI Taxonomy" id="3236988"/>
    <lineage>
        <taxon>Bacteria</taxon>
        <taxon>Pseudomonadati</taxon>
        <taxon>Pseudomonadota</taxon>
        <taxon>Gammaproteobacteria</taxon>
        <taxon>Pseudomonadales</taxon>
        <taxon>Pseudomonadaceae</taxon>
        <taxon>Pseudomonas</taxon>
    </lineage>
</organism>